<feature type="region of interest" description="Disordered" evidence="1">
    <location>
        <begin position="548"/>
        <end position="729"/>
    </location>
</feature>
<feature type="domain" description="ZP-N" evidence="2">
    <location>
        <begin position="386"/>
        <end position="481"/>
    </location>
</feature>
<accession>A0A3Q2XR26</accession>
<feature type="compositionally biased region" description="Polar residues" evidence="1">
    <location>
        <begin position="591"/>
        <end position="606"/>
    </location>
</feature>
<sequence>AVCSGLSWIHREIVCEEDYMEVSGRSGRSPGRPAQRRFCSDVADVGTAPGERAMASEDPRRQNVDSVELNPQVDGVDVVVLGVFLFYKRQLTVVTLDMSVACAVNAASYDGARLVWDLPRVLRPLLEEGAAFHSHRRSLEVDGVTLDERSAAAKGFGLVQQEELVQISVPFGAEGGDTRSLVVDNMYKESFAISLLYEHLFSAASPDGGGVDTKVRIVRVLPTPLLCRRPFSPDRNVVFQQYMGEGVVRYAIDVNFTLSHVPHRGSYYHHTSITAQVFSACKGASLSGVLFSVAMGPGARSLWEVGVERQPLTPQLAAQRGYKLLNDSQKITLEVPVFSVGYTYEDINLSNFYATFKLLLRDARTLEVQTSTSKNCLFKTEDMIVCSSDGIITVVTRPASTWPTVRPERTSLLDPACRPKETDAARVLFQFKLDSCGTRAAVGDYMLYENEILHDRQLIADGPNFISRDSQFKLTVRCFYPLSGINRLTADRISRSETPGFGSIDVFGSLTGQSCVSARACAYVSQYEAQFNECAEYFPVDPKNLSPDCSQQLSRNEMSPSESAQTQGTGQVAPMPGPSRSLSIPGRPSETDLNSPKRQSVPQHAQTPPGPSTLPAQGRLEDPFPHEYDPSADSRLQPSRQTWHVKRVEAPGPIRNWSPVGQTELSKPNEPQRTSEEEPRQGSGPFHTETKQHKRPGGTPPIYPSKSIPVAQIPPGFGQSPKQLGLRNQSVDRVQSIRVKPQRQLAFHIPGHGGIHWPSPGLTAVGNAKHQTPRRPEAPKRFAPAGNWQRLAESPNARGKMSSALDGVQMAGMDSNEQCDKIDVEKVTSA</sequence>
<dbReference type="Ensembl" id="ENSHCOT00000003306.1">
    <property type="protein sequence ID" value="ENSHCOP00000006657.1"/>
    <property type="gene ID" value="ENSHCOG00000008514.1"/>
</dbReference>
<dbReference type="Pfam" id="PF23344">
    <property type="entry name" value="ZP-N"/>
    <property type="match status" value="1"/>
</dbReference>
<keyword evidence="5" id="KW-1185">Reference proteome</keyword>
<reference evidence="4" key="2">
    <citation type="submission" date="2025-09" db="UniProtKB">
        <authorList>
            <consortium name="Ensembl"/>
        </authorList>
    </citation>
    <scope>IDENTIFICATION</scope>
</reference>
<protein>
    <submittedName>
        <fullName evidence="4">Uncharacterized protein</fullName>
    </submittedName>
</protein>
<feature type="domain" description="ZP-domain containing protein Ig-like" evidence="3">
    <location>
        <begin position="234"/>
        <end position="277"/>
    </location>
</feature>
<dbReference type="InterPro" id="IPR058876">
    <property type="entry name" value="Ig-like_ZP"/>
</dbReference>
<proteinExistence type="predicted"/>
<feature type="compositionally biased region" description="Basic and acidic residues" evidence="1">
    <location>
        <begin position="619"/>
        <end position="629"/>
    </location>
</feature>
<dbReference type="PANTHER" id="PTHR47130">
    <property type="entry name" value="SI:DKEY-19B23.11-RELATED"/>
    <property type="match status" value="1"/>
</dbReference>
<evidence type="ECO:0000259" key="2">
    <source>
        <dbReference type="Pfam" id="PF23344"/>
    </source>
</evidence>
<dbReference type="PANTHER" id="PTHR47130:SF6">
    <property type="entry name" value="EGG ENVELOPE GLYCOPROTEIN-LIKE PRECURSOR"/>
    <property type="match status" value="1"/>
</dbReference>
<dbReference type="Proteomes" id="UP000264820">
    <property type="component" value="Unplaced"/>
</dbReference>
<feature type="compositionally biased region" description="Polar residues" evidence="1">
    <location>
        <begin position="720"/>
        <end position="729"/>
    </location>
</feature>
<dbReference type="InterPro" id="IPR055356">
    <property type="entry name" value="ZP-N"/>
</dbReference>
<dbReference type="STRING" id="109280.ENSHCOP00000006657"/>
<dbReference type="Pfam" id="PF26562">
    <property type="entry name" value="Ig-like"/>
    <property type="match status" value="1"/>
</dbReference>
<evidence type="ECO:0000259" key="3">
    <source>
        <dbReference type="Pfam" id="PF26562"/>
    </source>
</evidence>
<dbReference type="Gene3D" id="2.60.40.3210">
    <property type="entry name" value="Zona pellucida, ZP-N domain"/>
    <property type="match status" value="1"/>
</dbReference>
<evidence type="ECO:0000313" key="5">
    <source>
        <dbReference type="Proteomes" id="UP000264820"/>
    </source>
</evidence>
<reference evidence="4" key="1">
    <citation type="submission" date="2025-08" db="UniProtKB">
        <authorList>
            <consortium name="Ensembl"/>
        </authorList>
    </citation>
    <scope>IDENTIFICATION</scope>
</reference>
<feature type="region of interest" description="Disordered" evidence="1">
    <location>
        <begin position="751"/>
        <end position="781"/>
    </location>
</feature>
<organism evidence="4 5">
    <name type="scientific">Hippocampus comes</name>
    <name type="common">Tiger tail seahorse</name>
    <dbReference type="NCBI Taxonomy" id="109280"/>
    <lineage>
        <taxon>Eukaryota</taxon>
        <taxon>Metazoa</taxon>
        <taxon>Chordata</taxon>
        <taxon>Craniata</taxon>
        <taxon>Vertebrata</taxon>
        <taxon>Euteleostomi</taxon>
        <taxon>Actinopterygii</taxon>
        <taxon>Neopterygii</taxon>
        <taxon>Teleostei</taxon>
        <taxon>Neoteleostei</taxon>
        <taxon>Acanthomorphata</taxon>
        <taxon>Syngnathiaria</taxon>
        <taxon>Syngnathiformes</taxon>
        <taxon>Syngnathoidei</taxon>
        <taxon>Syngnathidae</taxon>
        <taxon>Hippocampus</taxon>
    </lineage>
</organism>
<evidence type="ECO:0000256" key="1">
    <source>
        <dbReference type="SAM" id="MobiDB-lite"/>
    </source>
</evidence>
<dbReference type="GeneTree" id="ENSGT00940000165918"/>
<feature type="compositionally biased region" description="Polar residues" evidence="1">
    <location>
        <begin position="659"/>
        <end position="672"/>
    </location>
</feature>
<dbReference type="AlphaFoldDB" id="A0A3Q2XR26"/>
<evidence type="ECO:0000313" key="4">
    <source>
        <dbReference type="Ensembl" id="ENSHCOP00000006657.1"/>
    </source>
</evidence>
<feature type="compositionally biased region" description="Polar residues" evidence="1">
    <location>
        <begin position="548"/>
        <end position="570"/>
    </location>
</feature>
<name>A0A3Q2XR26_HIPCM</name>